<dbReference type="PANTHER" id="PTHR46238">
    <property type="entry name" value="REVERSE TRANSCRIPTASE DOMAIN-CONTAINING PROTEIN"/>
    <property type="match status" value="1"/>
</dbReference>
<proteinExistence type="predicted"/>
<evidence type="ECO:0000256" key="1">
    <source>
        <dbReference type="SAM" id="MobiDB-lite"/>
    </source>
</evidence>
<evidence type="ECO:0000313" key="3">
    <source>
        <dbReference type="Proteomes" id="UP000824120"/>
    </source>
</evidence>
<sequence length="184" mass="21225">MTNGDKGRDKKSDRLAKAREEGSRLGPSEMYRMRKAKYRWMKSPSSRGVLGSRRLYVLLVDGWEERPTMRFLRFLEKRTSGDKKIPPRLKGKFYKVVVRPPCCNGAEFTKNAHVQKLHVMEMRMLRWMCGHTRVIRLRTRLFVKSGSGLRGGQAEGSETGWFGHVKRGAERREGRGLVAEAREG</sequence>
<keyword evidence="3" id="KW-1185">Reference proteome</keyword>
<name>A0A9J6B696_SOLCO</name>
<feature type="compositionally biased region" description="Basic and acidic residues" evidence="1">
    <location>
        <begin position="1"/>
        <end position="23"/>
    </location>
</feature>
<reference evidence="2 3" key="1">
    <citation type="submission" date="2020-09" db="EMBL/GenBank/DDBJ databases">
        <title>De no assembly of potato wild relative species, Solanum commersonii.</title>
        <authorList>
            <person name="Cho K."/>
        </authorList>
    </citation>
    <scope>NUCLEOTIDE SEQUENCE [LARGE SCALE GENOMIC DNA]</scope>
    <source>
        <strain evidence="2">LZ3.2</strain>
        <tissue evidence="2">Leaf</tissue>
    </source>
</reference>
<evidence type="ECO:0000313" key="2">
    <source>
        <dbReference type="EMBL" id="KAG5631951.1"/>
    </source>
</evidence>
<accession>A0A9J6B696</accession>
<dbReference type="PANTHER" id="PTHR46238:SF10">
    <property type="entry name" value="SWI_SNF COMPLEX SUBUNIT SWI3C"/>
    <property type="match status" value="1"/>
</dbReference>
<gene>
    <name evidence="2" type="ORF">H5410_003668</name>
</gene>
<feature type="region of interest" description="Disordered" evidence="1">
    <location>
        <begin position="1"/>
        <end position="26"/>
    </location>
</feature>
<dbReference type="EMBL" id="JACXVP010000001">
    <property type="protein sequence ID" value="KAG5631951.1"/>
    <property type="molecule type" value="Genomic_DNA"/>
</dbReference>
<organism evidence="2 3">
    <name type="scientific">Solanum commersonii</name>
    <name type="common">Commerson's wild potato</name>
    <name type="synonym">Commerson's nightshade</name>
    <dbReference type="NCBI Taxonomy" id="4109"/>
    <lineage>
        <taxon>Eukaryota</taxon>
        <taxon>Viridiplantae</taxon>
        <taxon>Streptophyta</taxon>
        <taxon>Embryophyta</taxon>
        <taxon>Tracheophyta</taxon>
        <taxon>Spermatophyta</taxon>
        <taxon>Magnoliopsida</taxon>
        <taxon>eudicotyledons</taxon>
        <taxon>Gunneridae</taxon>
        <taxon>Pentapetalae</taxon>
        <taxon>asterids</taxon>
        <taxon>lamiids</taxon>
        <taxon>Solanales</taxon>
        <taxon>Solanaceae</taxon>
        <taxon>Solanoideae</taxon>
        <taxon>Solaneae</taxon>
        <taxon>Solanum</taxon>
    </lineage>
</organism>
<dbReference type="Proteomes" id="UP000824120">
    <property type="component" value="Chromosome 1"/>
</dbReference>
<comment type="caution">
    <text evidence="2">The sequence shown here is derived from an EMBL/GenBank/DDBJ whole genome shotgun (WGS) entry which is preliminary data.</text>
</comment>
<dbReference type="AlphaFoldDB" id="A0A9J6B696"/>
<protein>
    <submittedName>
        <fullName evidence="2">Uncharacterized protein</fullName>
    </submittedName>
</protein>